<evidence type="ECO:0000313" key="14">
    <source>
        <dbReference type="Proteomes" id="UP000076722"/>
    </source>
</evidence>
<dbReference type="PROSITE" id="PS51038">
    <property type="entry name" value="BAH"/>
    <property type="match status" value="1"/>
</dbReference>
<evidence type="ECO:0000256" key="11">
    <source>
        <dbReference type="SAM" id="MobiDB-lite"/>
    </source>
</evidence>
<dbReference type="GO" id="GO:0003682">
    <property type="term" value="F:chromatin binding"/>
    <property type="evidence" value="ECO:0007669"/>
    <property type="project" value="InterPro"/>
</dbReference>
<evidence type="ECO:0000256" key="9">
    <source>
        <dbReference type="ARBA" id="ARBA00023242"/>
    </source>
</evidence>
<dbReference type="GO" id="GO:0016887">
    <property type="term" value="F:ATP hydrolysis activity"/>
    <property type="evidence" value="ECO:0007669"/>
    <property type="project" value="InterPro"/>
</dbReference>
<keyword evidence="4" id="KW-0479">Metal-binding</keyword>
<dbReference type="SMART" id="SM00439">
    <property type="entry name" value="BAH"/>
    <property type="match status" value="1"/>
</dbReference>
<protein>
    <recommendedName>
        <fullName evidence="10">Origin recognition complex subunit 1</fullName>
    </recommendedName>
</protein>
<comment type="function">
    <text evidence="10">Component of the origin recognition complex (ORC) that binds origins of replication. DNA-binding is ATP-dependent, however specific DNA sequences that define origins of replication have not been identified so far. ORC is required to assemble the pre-replication complex necessary to initiate DNA replication.</text>
</comment>
<dbReference type="AlphaFoldDB" id="A0A164TMI7"/>
<evidence type="ECO:0000256" key="6">
    <source>
        <dbReference type="ARBA" id="ARBA00022840"/>
    </source>
</evidence>
<evidence type="ECO:0000256" key="5">
    <source>
        <dbReference type="ARBA" id="ARBA00022741"/>
    </source>
</evidence>
<dbReference type="CDD" id="cd00009">
    <property type="entry name" value="AAA"/>
    <property type="match status" value="1"/>
</dbReference>
<dbReference type="GO" id="GO:0046872">
    <property type="term" value="F:metal ion binding"/>
    <property type="evidence" value="ECO:0007669"/>
    <property type="project" value="UniProtKB-KW"/>
</dbReference>
<dbReference type="InterPro" id="IPR027417">
    <property type="entry name" value="P-loop_NTPase"/>
</dbReference>
<comment type="subcellular location">
    <subcellularLocation>
        <location evidence="1 10">Nucleus</location>
    </subcellularLocation>
</comment>
<keyword evidence="8 10" id="KW-0238">DNA-binding</keyword>
<keyword evidence="7" id="KW-0460">Magnesium</keyword>
<feature type="compositionally biased region" description="Acidic residues" evidence="11">
    <location>
        <begin position="266"/>
        <end position="277"/>
    </location>
</feature>
<keyword evidence="9 10" id="KW-0539">Nucleus</keyword>
<comment type="similarity">
    <text evidence="2 10">Belongs to the ORC1 family.</text>
</comment>
<dbReference type="SMART" id="SM00382">
    <property type="entry name" value="AAA"/>
    <property type="match status" value="1"/>
</dbReference>
<dbReference type="SUPFAM" id="SSF52540">
    <property type="entry name" value="P-loop containing nucleoside triphosphate hydrolases"/>
    <property type="match status" value="1"/>
</dbReference>
<dbReference type="GO" id="GO:0033314">
    <property type="term" value="P:mitotic DNA replication checkpoint signaling"/>
    <property type="evidence" value="ECO:0007669"/>
    <property type="project" value="TreeGrafter"/>
</dbReference>
<dbReference type="Proteomes" id="UP000076722">
    <property type="component" value="Unassembled WGS sequence"/>
</dbReference>
<dbReference type="Gene3D" id="2.30.30.490">
    <property type="match status" value="1"/>
</dbReference>
<dbReference type="InterPro" id="IPR054425">
    <property type="entry name" value="Cdc6_ORC1-like_ATPase_lid"/>
</dbReference>
<feature type="compositionally biased region" description="Polar residues" evidence="11">
    <location>
        <begin position="241"/>
        <end position="262"/>
    </location>
</feature>
<dbReference type="Pfam" id="PF01426">
    <property type="entry name" value="BAH"/>
    <property type="match status" value="1"/>
</dbReference>
<dbReference type="GO" id="GO:0005524">
    <property type="term" value="F:ATP binding"/>
    <property type="evidence" value="ECO:0007669"/>
    <property type="project" value="UniProtKB-KW"/>
</dbReference>
<evidence type="ECO:0000256" key="7">
    <source>
        <dbReference type="ARBA" id="ARBA00022842"/>
    </source>
</evidence>
<feature type="compositionally biased region" description="Basic and acidic residues" evidence="11">
    <location>
        <begin position="38"/>
        <end position="47"/>
    </location>
</feature>
<keyword evidence="6 10" id="KW-0067">ATP-binding</keyword>
<evidence type="ECO:0000256" key="1">
    <source>
        <dbReference type="ARBA" id="ARBA00004123"/>
    </source>
</evidence>
<dbReference type="EMBL" id="KV419410">
    <property type="protein sequence ID" value="KZS92498.1"/>
    <property type="molecule type" value="Genomic_DNA"/>
</dbReference>
<dbReference type="Pfam" id="PF22606">
    <property type="entry name" value="Cdc6-ORC-like_ATPase_lid"/>
    <property type="match status" value="1"/>
</dbReference>
<sequence length="791" mass="87950">MSTPRRSKRFQPLLSRRPDLLKEKCHYTWIGEPTLVRPTEDADHTPPDEDEDERDNDQETTFYGGFTRHSKNVKTSGSISDRFMLGDTVLVKTMARVPSVAVLVAMWQVQSREGGDEVPEMRIKVHWFLRPTELPGVRAKRKHRPNEIYYSLSWTDVISPSQILARCSVASKEGDGEAPASLEDALSEENLFCSLAIDSQRGLYYDLDWDIHHKYALKTAPPGETIAWDVQVRETDADASHITSSKTGKSTQSATSRSPAKKTSSELDEESEDEEDSSSLSSAHSEDSESEASVSSELTDVPMSSVEDSEAESEPKTPSKKRKRSTRSDAPRAKRKVAPTPHSKAALRARRKFLHIKPPPQKPQPLSLEHLPDDPRLRLLNVLHVGARPNVLPCREDEYADVLGAILGLLEEGSGGCVYISGVPGTGKTATVHAAVRELKEMAERNETNPFTYVEINGLKIPEPAAAYSLLWEAAANHDIENEGHLNISPKEALKNLNRHFSEGTRAGPGRHACVVLMDELDQLMTTKQDVVYNFFNWPSLAASKLVVVAVANTHDLPERAMSGRVRSRLGMIRINFKPYTTAQLQEIVTKRLESAKSKPSDDVAKFMIPDAIKFAAMRVSSISGDARRVLDICRRAVELAQDDNGVLKTVKIPEVKKVIESMQNSPTAIFLRECSLHERMMLASLLKCIRKSGVDAVKWSDVKHQHLIYANLLTGDRDPIIRPTDPQLALVLESLTTSRALIFEDGPAVARKALGERRLMLMVEQSEVERVLSDVGGDRWKNVLGVGHIS</sequence>
<dbReference type="Gene3D" id="3.40.50.300">
    <property type="entry name" value="P-loop containing nucleotide triphosphate hydrolases"/>
    <property type="match status" value="1"/>
</dbReference>
<dbReference type="InterPro" id="IPR003593">
    <property type="entry name" value="AAA+_ATPase"/>
</dbReference>
<feature type="compositionally biased region" description="Acidic residues" evidence="11">
    <location>
        <begin position="48"/>
        <end position="58"/>
    </location>
</feature>
<feature type="domain" description="BAH" evidence="12">
    <location>
        <begin position="81"/>
        <end position="208"/>
    </location>
</feature>
<dbReference type="InterPro" id="IPR043151">
    <property type="entry name" value="BAH_sf"/>
</dbReference>
<keyword evidence="3 10" id="KW-0235">DNA replication</keyword>
<dbReference type="InterPro" id="IPR050311">
    <property type="entry name" value="ORC1/CDC6"/>
</dbReference>
<evidence type="ECO:0000256" key="3">
    <source>
        <dbReference type="ARBA" id="ARBA00022705"/>
    </source>
</evidence>
<reference evidence="13 14" key="1">
    <citation type="journal article" date="2016" name="Mol. Biol. Evol.">
        <title>Comparative Genomics of Early-Diverging Mushroom-Forming Fungi Provides Insights into the Origins of Lignocellulose Decay Capabilities.</title>
        <authorList>
            <person name="Nagy L.G."/>
            <person name="Riley R."/>
            <person name="Tritt A."/>
            <person name="Adam C."/>
            <person name="Daum C."/>
            <person name="Floudas D."/>
            <person name="Sun H."/>
            <person name="Yadav J.S."/>
            <person name="Pangilinan J."/>
            <person name="Larsson K.H."/>
            <person name="Matsuura K."/>
            <person name="Barry K."/>
            <person name="Labutti K."/>
            <person name="Kuo R."/>
            <person name="Ohm R.A."/>
            <person name="Bhattacharya S.S."/>
            <person name="Shirouzu T."/>
            <person name="Yoshinaga Y."/>
            <person name="Martin F.M."/>
            <person name="Grigoriev I.V."/>
            <person name="Hibbett D.S."/>
        </authorList>
    </citation>
    <scope>NUCLEOTIDE SEQUENCE [LARGE SCALE GENOMIC DNA]</scope>
    <source>
        <strain evidence="13 14">HHB9708</strain>
    </source>
</reference>
<dbReference type="FunFam" id="3.40.50.300:FF:000199">
    <property type="entry name" value="Origin recognition complex subunit 1"/>
    <property type="match status" value="1"/>
</dbReference>
<dbReference type="InterPro" id="IPR001025">
    <property type="entry name" value="BAH_dom"/>
</dbReference>
<dbReference type="STRING" id="1314777.A0A164TMI7"/>
<name>A0A164TMI7_9AGAM</name>
<dbReference type="PANTHER" id="PTHR10763:SF23">
    <property type="entry name" value="ORIGIN RECOGNITION COMPLEX SUBUNIT 1"/>
    <property type="match status" value="1"/>
</dbReference>
<dbReference type="Gene3D" id="1.10.8.60">
    <property type="match status" value="1"/>
</dbReference>
<comment type="subunit">
    <text evidence="10">ORC is composed of six subunits.</text>
</comment>
<gene>
    <name evidence="13" type="ORF">SISNIDRAFT_429116</name>
</gene>
<dbReference type="InterPro" id="IPR003959">
    <property type="entry name" value="ATPase_AAA_core"/>
</dbReference>
<dbReference type="Pfam" id="PF00004">
    <property type="entry name" value="AAA"/>
    <property type="match status" value="1"/>
</dbReference>
<proteinExistence type="inferred from homology"/>
<dbReference type="GO" id="GO:0003688">
    <property type="term" value="F:DNA replication origin binding"/>
    <property type="evidence" value="ECO:0007669"/>
    <property type="project" value="UniProtKB-ARBA"/>
</dbReference>
<evidence type="ECO:0000256" key="4">
    <source>
        <dbReference type="ARBA" id="ARBA00022723"/>
    </source>
</evidence>
<dbReference type="PANTHER" id="PTHR10763">
    <property type="entry name" value="CELL DIVISION CONTROL PROTEIN 6-RELATED"/>
    <property type="match status" value="1"/>
</dbReference>
<keyword evidence="14" id="KW-1185">Reference proteome</keyword>
<feature type="region of interest" description="Disordered" evidence="11">
    <location>
        <begin position="239"/>
        <end position="346"/>
    </location>
</feature>
<organism evidence="13 14">
    <name type="scientific">Sistotremastrum niveocremeum HHB9708</name>
    <dbReference type="NCBI Taxonomy" id="1314777"/>
    <lineage>
        <taxon>Eukaryota</taxon>
        <taxon>Fungi</taxon>
        <taxon>Dikarya</taxon>
        <taxon>Basidiomycota</taxon>
        <taxon>Agaricomycotina</taxon>
        <taxon>Agaricomycetes</taxon>
        <taxon>Sistotremastrales</taxon>
        <taxon>Sistotremastraceae</taxon>
        <taxon>Sertulicium</taxon>
        <taxon>Sertulicium niveocremeum</taxon>
    </lineage>
</organism>
<accession>A0A164TMI7</accession>
<evidence type="ECO:0000256" key="2">
    <source>
        <dbReference type="ARBA" id="ARBA00008398"/>
    </source>
</evidence>
<dbReference type="GO" id="GO:0005664">
    <property type="term" value="C:nuclear origin of replication recognition complex"/>
    <property type="evidence" value="ECO:0007669"/>
    <property type="project" value="TreeGrafter"/>
</dbReference>
<evidence type="ECO:0000313" key="13">
    <source>
        <dbReference type="EMBL" id="KZS92498.1"/>
    </source>
</evidence>
<evidence type="ECO:0000256" key="8">
    <source>
        <dbReference type="ARBA" id="ARBA00023125"/>
    </source>
</evidence>
<evidence type="ECO:0000259" key="12">
    <source>
        <dbReference type="PROSITE" id="PS51038"/>
    </source>
</evidence>
<dbReference type="GO" id="GO:0006270">
    <property type="term" value="P:DNA replication initiation"/>
    <property type="evidence" value="ECO:0007669"/>
    <property type="project" value="TreeGrafter"/>
</dbReference>
<evidence type="ECO:0000256" key="10">
    <source>
        <dbReference type="RuleBase" id="RU365058"/>
    </source>
</evidence>
<feature type="region of interest" description="Disordered" evidence="11">
    <location>
        <begin position="35"/>
        <end position="67"/>
    </location>
</feature>
<keyword evidence="5 10" id="KW-0547">Nucleotide-binding</keyword>
<keyword evidence="13" id="KW-0378">Hydrolase</keyword>
<dbReference type="OrthoDB" id="1926878at2759"/>